<dbReference type="AlphaFoldDB" id="A0A165WK93"/>
<sequence>MSERHPALAPHRDVVHQYRSRVRQLRRLERYRFAYIRYFHPRVNTFHDGLGLPRWPIIHPYETYGESAEGIYEFCFQYNQRVEVRKRLPLSEPLRWETCLPMLFAFFALYQRTLVFAYAEEQDASDYE</sequence>
<dbReference type="Proteomes" id="UP000076798">
    <property type="component" value="Unassembled WGS sequence"/>
</dbReference>
<protein>
    <submittedName>
        <fullName evidence="1">Uncharacterized protein</fullName>
    </submittedName>
</protein>
<keyword evidence="2" id="KW-1185">Reference proteome</keyword>
<name>A0A165WK93_9AGAM</name>
<accession>A0A165WK93</accession>
<evidence type="ECO:0000313" key="2">
    <source>
        <dbReference type="Proteomes" id="UP000076798"/>
    </source>
</evidence>
<proteinExistence type="predicted"/>
<evidence type="ECO:0000313" key="1">
    <source>
        <dbReference type="EMBL" id="KZT31257.1"/>
    </source>
</evidence>
<reference evidence="1 2" key="1">
    <citation type="journal article" date="2016" name="Mol. Biol. Evol.">
        <title>Comparative Genomics of Early-Diverging Mushroom-Forming Fungi Provides Insights into the Origins of Lignocellulose Decay Capabilities.</title>
        <authorList>
            <person name="Nagy L.G."/>
            <person name="Riley R."/>
            <person name="Tritt A."/>
            <person name="Adam C."/>
            <person name="Daum C."/>
            <person name="Floudas D."/>
            <person name="Sun H."/>
            <person name="Yadav J.S."/>
            <person name="Pangilinan J."/>
            <person name="Larsson K.H."/>
            <person name="Matsuura K."/>
            <person name="Barry K."/>
            <person name="Labutti K."/>
            <person name="Kuo R."/>
            <person name="Ohm R.A."/>
            <person name="Bhattacharya S.S."/>
            <person name="Shirouzu T."/>
            <person name="Yoshinaga Y."/>
            <person name="Martin F.M."/>
            <person name="Grigoriev I.V."/>
            <person name="Hibbett D.S."/>
        </authorList>
    </citation>
    <scope>NUCLEOTIDE SEQUENCE [LARGE SCALE GENOMIC DNA]</scope>
    <source>
        <strain evidence="1 2">HHB10207 ss-3</strain>
    </source>
</reference>
<organism evidence="1 2">
    <name type="scientific">Sistotremastrum suecicum HHB10207 ss-3</name>
    <dbReference type="NCBI Taxonomy" id="1314776"/>
    <lineage>
        <taxon>Eukaryota</taxon>
        <taxon>Fungi</taxon>
        <taxon>Dikarya</taxon>
        <taxon>Basidiomycota</taxon>
        <taxon>Agaricomycotina</taxon>
        <taxon>Agaricomycetes</taxon>
        <taxon>Sistotremastrales</taxon>
        <taxon>Sistotremastraceae</taxon>
        <taxon>Sistotremastrum</taxon>
    </lineage>
</organism>
<gene>
    <name evidence="1" type="ORF">SISSUDRAFT_1038569</name>
</gene>
<dbReference type="EMBL" id="KV428698">
    <property type="protein sequence ID" value="KZT31257.1"/>
    <property type="molecule type" value="Genomic_DNA"/>
</dbReference>